<evidence type="ECO:0000256" key="3">
    <source>
        <dbReference type="PROSITE-ProRule" id="PRU00221"/>
    </source>
</evidence>
<dbReference type="PANTHER" id="PTHR44472:SF1">
    <property type="entry name" value="DDB1 AND CUL4 ASSOCIATED FACTOR 4"/>
    <property type="match status" value="1"/>
</dbReference>
<gene>
    <name evidence="5" type="ORF">PYCCODRAFT_1403106</name>
</gene>
<dbReference type="InterPro" id="IPR015943">
    <property type="entry name" value="WD40/YVTN_repeat-like_dom_sf"/>
</dbReference>
<feature type="repeat" description="WD" evidence="3">
    <location>
        <begin position="359"/>
        <end position="390"/>
    </location>
</feature>
<sequence>MPRDLPGMYWDEEKRRYFPLSSRPAGTPAAAPALRPTLSKERAAEPSPRISRKRRLQQRDLYSPPPSGTYLEHGFKRLNGLYALNAFRESTVNPRSRRYRHDIQMSHLSTAVESHLSDSGPLPLNFGESITALCAKSKVDAEGGNLWIGDRAGWLHTMNTSIPDHSWREFTLGTEITSITSSGPITLATSLGSPARVLVKREQTLGHWLLRELPVNMCNDVRCGQVSDNTVVVGGRNGAVCFMDAERDEYLRLRCNSDVFSLASQDRHLLYLGLRSGVIERWDLRQPHPGPDVMVNMTAKSKLRGGAPVQHLRTIHGYGLLVETMRGDLEVHDLRYRKGETPLLQLPGHVSSYEHKLGLAIDSHENFVFAGGGDSRLRAWSLRTGQALHSETDATVVPQHSKAGPFQQKYPHPMSALELITDEEKTYLWMASDKYLHKVELGPRGILC</sequence>
<dbReference type="OrthoDB" id="128867at2759"/>
<keyword evidence="2" id="KW-0677">Repeat</keyword>
<dbReference type="InterPro" id="IPR036322">
    <property type="entry name" value="WD40_repeat_dom_sf"/>
</dbReference>
<evidence type="ECO:0000256" key="4">
    <source>
        <dbReference type="SAM" id="MobiDB-lite"/>
    </source>
</evidence>
<reference evidence="5 6" key="1">
    <citation type="journal article" date="2015" name="Biotechnol. Biofuels">
        <title>Enhanced degradation of softwood versus hardwood by the white-rot fungus Pycnoporus coccineus.</title>
        <authorList>
            <person name="Couturier M."/>
            <person name="Navarro D."/>
            <person name="Chevret D."/>
            <person name="Henrissat B."/>
            <person name="Piumi F."/>
            <person name="Ruiz-Duenas F.J."/>
            <person name="Martinez A.T."/>
            <person name="Grigoriev I.V."/>
            <person name="Riley R."/>
            <person name="Lipzen A."/>
            <person name="Berrin J.G."/>
            <person name="Master E.R."/>
            <person name="Rosso M.N."/>
        </authorList>
    </citation>
    <scope>NUCLEOTIDE SEQUENCE [LARGE SCALE GENOMIC DNA]</scope>
    <source>
        <strain evidence="5 6">BRFM310</strain>
    </source>
</reference>
<keyword evidence="6" id="KW-1185">Reference proteome</keyword>
<feature type="region of interest" description="Disordered" evidence="4">
    <location>
        <begin position="19"/>
        <end position="68"/>
    </location>
</feature>
<feature type="compositionally biased region" description="Low complexity" evidence="4">
    <location>
        <begin position="23"/>
        <end position="37"/>
    </location>
</feature>
<dbReference type="GO" id="GO:0080008">
    <property type="term" value="C:Cul4-RING E3 ubiquitin ligase complex"/>
    <property type="evidence" value="ECO:0007669"/>
    <property type="project" value="TreeGrafter"/>
</dbReference>
<keyword evidence="1 3" id="KW-0853">WD repeat</keyword>
<dbReference type="SUPFAM" id="SSF50978">
    <property type="entry name" value="WD40 repeat-like"/>
    <property type="match status" value="1"/>
</dbReference>
<evidence type="ECO:0000313" key="6">
    <source>
        <dbReference type="Proteomes" id="UP000193067"/>
    </source>
</evidence>
<evidence type="ECO:0008006" key="7">
    <source>
        <dbReference type="Google" id="ProtNLM"/>
    </source>
</evidence>
<dbReference type="PANTHER" id="PTHR44472">
    <property type="entry name" value="DDB1- AND CUL4-ASSOCIATED FACTOR 4-RELATED"/>
    <property type="match status" value="1"/>
</dbReference>
<dbReference type="EMBL" id="KZ084088">
    <property type="protein sequence ID" value="OSD07461.1"/>
    <property type="molecule type" value="Genomic_DNA"/>
</dbReference>
<proteinExistence type="predicted"/>
<dbReference type="InterPro" id="IPR052254">
    <property type="entry name" value="CUL4-DDB1_E3_ligase_receptor"/>
</dbReference>
<dbReference type="InterPro" id="IPR001680">
    <property type="entry name" value="WD40_rpt"/>
</dbReference>
<name>A0A1Y2J4U5_TRAC3</name>
<protein>
    <recommendedName>
        <fullName evidence="7">WD40 repeat-like protein</fullName>
    </recommendedName>
</protein>
<dbReference type="PROSITE" id="PS50082">
    <property type="entry name" value="WD_REPEATS_2"/>
    <property type="match status" value="1"/>
</dbReference>
<dbReference type="STRING" id="1353009.A0A1Y2J4U5"/>
<dbReference type="Proteomes" id="UP000193067">
    <property type="component" value="Unassembled WGS sequence"/>
</dbReference>
<organism evidence="5 6">
    <name type="scientific">Trametes coccinea (strain BRFM310)</name>
    <name type="common">Pycnoporus coccineus</name>
    <dbReference type="NCBI Taxonomy" id="1353009"/>
    <lineage>
        <taxon>Eukaryota</taxon>
        <taxon>Fungi</taxon>
        <taxon>Dikarya</taxon>
        <taxon>Basidiomycota</taxon>
        <taxon>Agaricomycotina</taxon>
        <taxon>Agaricomycetes</taxon>
        <taxon>Polyporales</taxon>
        <taxon>Polyporaceae</taxon>
        <taxon>Trametes</taxon>
    </lineage>
</organism>
<evidence type="ECO:0000256" key="1">
    <source>
        <dbReference type="ARBA" id="ARBA00022574"/>
    </source>
</evidence>
<dbReference type="Gene3D" id="2.130.10.10">
    <property type="entry name" value="YVTN repeat-like/Quinoprotein amine dehydrogenase"/>
    <property type="match status" value="1"/>
</dbReference>
<evidence type="ECO:0000256" key="2">
    <source>
        <dbReference type="ARBA" id="ARBA00022737"/>
    </source>
</evidence>
<evidence type="ECO:0000313" key="5">
    <source>
        <dbReference type="EMBL" id="OSD07461.1"/>
    </source>
</evidence>
<dbReference type="AlphaFoldDB" id="A0A1Y2J4U5"/>
<accession>A0A1Y2J4U5</accession>